<gene>
    <name evidence="1" type="ORF">UFOPK3774_00202</name>
</gene>
<dbReference type="PANTHER" id="PTHR34389:SF2">
    <property type="entry name" value="L-RHAMNOSE MUTAROTASE"/>
    <property type="match status" value="1"/>
</dbReference>
<dbReference type="AlphaFoldDB" id="A0A6J7IRZ7"/>
<dbReference type="PANTHER" id="PTHR34389">
    <property type="entry name" value="L-RHAMNOSE MUTAROTASE"/>
    <property type="match status" value="1"/>
</dbReference>
<reference evidence="1" key="1">
    <citation type="submission" date="2020-05" db="EMBL/GenBank/DDBJ databases">
        <authorList>
            <person name="Chiriac C."/>
            <person name="Salcher M."/>
            <person name="Ghai R."/>
            <person name="Kavagutti S V."/>
        </authorList>
    </citation>
    <scope>NUCLEOTIDE SEQUENCE</scope>
</reference>
<organism evidence="1">
    <name type="scientific">freshwater metagenome</name>
    <dbReference type="NCBI Taxonomy" id="449393"/>
    <lineage>
        <taxon>unclassified sequences</taxon>
        <taxon>metagenomes</taxon>
        <taxon>ecological metagenomes</taxon>
    </lineage>
</organism>
<protein>
    <submittedName>
        <fullName evidence="1">Unannotated protein</fullName>
    </submittedName>
</protein>
<accession>A0A6J7IRZ7</accession>
<dbReference type="InterPro" id="IPR008000">
    <property type="entry name" value="Rham/fucose_mutarotase"/>
</dbReference>
<dbReference type="GO" id="GO:0016857">
    <property type="term" value="F:racemase and epimerase activity, acting on carbohydrates and derivatives"/>
    <property type="evidence" value="ECO:0007669"/>
    <property type="project" value="InterPro"/>
</dbReference>
<sequence length="105" mass="12176">MERRAFFIHIYPGKEAEYDKRHDEIWPEMERALATSGFTNYSLFRSGTMILGYVECVPSIAEAGAQMGKTEVSAKWNEYMKDVIDIEKTQSAPILKEVWHLNESR</sequence>
<dbReference type="SUPFAM" id="SSF54909">
    <property type="entry name" value="Dimeric alpha+beta barrel"/>
    <property type="match status" value="1"/>
</dbReference>
<dbReference type="EMBL" id="CAFBNG010000021">
    <property type="protein sequence ID" value="CAB4933555.1"/>
    <property type="molecule type" value="Genomic_DNA"/>
</dbReference>
<dbReference type="InterPro" id="IPR011008">
    <property type="entry name" value="Dimeric_a/b-barrel"/>
</dbReference>
<evidence type="ECO:0000313" key="1">
    <source>
        <dbReference type="EMBL" id="CAB4933555.1"/>
    </source>
</evidence>
<name>A0A6J7IRZ7_9ZZZZ</name>
<dbReference type="GO" id="GO:0019301">
    <property type="term" value="P:rhamnose catabolic process"/>
    <property type="evidence" value="ECO:0007669"/>
    <property type="project" value="TreeGrafter"/>
</dbReference>
<dbReference type="Gene3D" id="3.30.70.100">
    <property type="match status" value="1"/>
</dbReference>
<dbReference type="Pfam" id="PF05336">
    <property type="entry name" value="rhaM"/>
    <property type="match status" value="1"/>
</dbReference>
<proteinExistence type="predicted"/>